<dbReference type="AlphaFoldDB" id="A0AAN4VZQ9"/>
<reference evidence="1 2" key="1">
    <citation type="submission" date="2021-12" db="EMBL/GenBank/DDBJ databases">
        <title>Genome sequencing of bacteria with rrn-lacking chromosome and rrn-plasmid.</title>
        <authorList>
            <person name="Anda M."/>
            <person name="Iwasaki W."/>
        </authorList>
    </citation>
    <scope>NUCLEOTIDE SEQUENCE [LARGE SCALE GENOMIC DNA]</scope>
    <source>
        <strain evidence="1 2">NBRC 15940</strain>
    </source>
</reference>
<protein>
    <submittedName>
        <fullName evidence="1">Uncharacterized protein</fullName>
    </submittedName>
</protein>
<gene>
    <name evidence="1" type="ORF">PEDI_22340</name>
</gene>
<accession>A0AAN4VZQ9</accession>
<dbReference type="EMBL" id="BQKE01000001">
    <property type="protein sequence ID" value="GJM61682.1"/>
    <property type="molecule type" value="Genomic_DNA"/>
</dbReference>
<evidence type="ECO:0000313" key="1">
    <source>
        <dbReference type="EMBL" id="GJM61682.1"/>
    </source>
</evidence>
<name>A0AAN4VZQ9_9BACT</name>
<sequence>MSIMIDLFDVLQIKIQSDLNPIKLTPFFSYHYYNNRLPPQNMMCVIISTLYTIPNSLTLC</sequence>
<proteinExistence type="predicted"/>
<keyword evidence="2" id="KW-1185">Reference proteome</keyword>
<dbReference type="Proteomes" id="UP001310022">
    <property type="component" value="Unassembled WGS sequence"/>
</dbReference>
<organism evidence="1 2">
    <name type="scientific">Persicobacter diffluens</name>
    <dbReference type="NCBI Taxonomy" id="981"/>
    <lineage>
        <taxon>Bacteria</taxon>
        <taxon>Pseudomonadati</taxon>
        <taxon>Bacteroidota</taxon>
        <taxon>Cytophagia</taxon>
        <taxon>Cytophagales</taxon>
        <taxon>Persicobacteraceae</taxon>
        <taxon>Persicobacter</taxon>
    </lineage>
</organism>
<comment type="caution">
    <text evidence="1">The sequence shown here is derived from an EMBL/GenBank/DDBJ whole genome shotgun (WGS) entry which is preliminary data.</text>
</comment>
<evidence type="ECO:0000313" key="2">
    <source>
        <dbReference type="Proteomes" id="UP001310022"/>
    </source>
</evidence>